<name>A0A0B7H8H4_9FLAO</name>
<sequence length="91" mass="10519">MTSSRWVEDGSYLRVKQITLSYDVPLDGIKRLGIKKIQPYFTAQNLFTWTTYKGFDPEVNQFSGNNEPVLGIDWGTYPQTKTFIFGLNVEF</sequence>
<dbReference type="AlphaFoldDB" id="A0A0B7H8H4"/>
<dbReference type="EMBL" id="CDOE01000059">
    <property type="protein sequence ID" value="CEN35645.1"/>
    <property type="molecule type" value="Genomic_DNA"/>
</dbReference>
<organism evidence="1 2">
    <name type="scientific">Capnocytophaga canimorsus</name>
    <dbReference type="NCBI Taxonomy" id="28188"/>
    <lineage>
        <taxon>Bacteria</taxon>
        <taxon>Pseudomonadati</taxon>
        <taxon>Bacteroidota</taxon>
        <taxon>Flavobacteriia</taxon>
        <taxon>Flavobacteriales</taxon>
        <taxon>Flavobacteriaceae</taxon>
        <taxon>Capnocytophaga</taxon>
    </lineage>
</organism>
<accession>A0A0B7H8H4</accession>
<evidence type="ECO:0000313" key="1">
    <source>
        <dbReference type="EMBL" id="CEN35645.1"/>
    </source>
</evidence>
<protein>
    <recommendedName>
        <fullName evidence="3">TonB-dependent receptor-like beta-barrel domain-containing protein</fullName>
    </recommendedName>
</protein>
<evidence type="ECO:0000313" key="2">
    <source>
        <dbReference type="Proteomes" id="UP000044026"/>
    </source>
</evidence>
<reference evidence="1 2" key="1">
    <citation type="submission" date="2015-01" db="EMBL/GenBank/DDBJ databases">
        <authorList>
            <person name="Xiang T."/>
            <person name="Song Y."/>
            <person name="Huang L."/>
            <person name="Wang B."/>
            <person name="Wu P."/>
        </authorList>
    </citation>
    <scope>NUCLEOTIDE SEQUENCE [LARGE SCALE GENOMIC DNA]</scope>
    <source>
        <strain evidence="1 2">Cc12</strain>
    </source>
</reference>
<dbReference type="Proteomes" id="UP000044026">
    <property type="component" value="Unassembled WGS sequence"/>
</dbReference>
<evidence type="ECO:0008006" key="3">
    <source>
        <dbReference type="Google" id="ProtNLM"/>
    </source>
</evidence>
<gene>
    <name evidence="1" type="ORF">CCAN12_620028</name>
</gene>
<proteinExistence type="predicted"/>